<feature type="region of interest" description="Disordered" evidence="2">
    <location>
        <begin position="1"/>
        <end position="20"/>
    </location>
</feature>
<dbReference type="SMART" id="SM00252">
    <property type="entry name" value="SH2"/>
    <property type="match status" value="1"/>
</dbReference>
<organism evidence="4 5">
    <name type="scientific">Clunio marinus</name>
    <dbReference type="NCBI Taxonomy" id="568069"/>
    <lineage>
        <taxon>Eukaryota</taxon>
        <taxon>Metazoa</taxon>
        <taxon>Ecdysozoa</taxon>
        <taxon>Arthropoda</taxon>
        <taxon>Hexapoda</taxon>
        <taxon>Insecta</taxon>
        <taxon>Pterygota</taxon>
        <taxon>Neoptera</taxon>
        <taxon>Endopterygota</taxon>
        <taxon>Diptera</taxon>
        <taxon>Nematocera</taxon>
        <taxon>Chironomoidea</taxon>
        <taxon>Chironomidae</taxon>
        <taxon>Clunio</taxon>
    </lineage>
</organism>
<feature type="compositionally biased region" description="Polar residues" evidence="2">
    <location>
        <begin position="8"/>
        <end position="20"/>
    </location>
</feature>
<dbReference type="OrthoDB" id="10013007at2759"/>
<name>A0A1J1J337_9DIPT</name>
<protein>
    <submittedName>
        <fullName evidence="4">CLUMA_CG019489, isoform A</fullName>
    </submittedName>
</protein>
<dbReference type="PROSITE" id="PS50001">
    <property type="entry name" value="SH2"/>
    <property type="match status" value="1"/>
</dbReference>
<dbReference type="PRINTS" id="PR00401">
    <property type="entry name" value="SH2DOMAIN"/>
</dbReference>
<dbReference type="Gene3D" id="3.30.505.10">
    <property type="entry name" value="SH2 domain"/>
    <property type="match status" value="1"/>
</dbReference>
<sequence length="370" mass="41752">MQFERNALSPTNVITQPKPTFHSSSNINALKFNLFQRNLNDNYVEAPSTTSSDEGNSPTELNNCRRILEKPPLVLLSFLLKVKRLAMGILRFTDDSRPLVHNKTSSNTSSDSIQTISDGYVNEAICDSEKLITNRFGDSCKQSFNRQTFQMHYPLSSINNAIPLTTLKRSSSETSSNIITTSATVHASEKSTNFNTCYNNASTNYNETNFCEFDYKKNFSSEPPSPTNGVNLIPPILPLRNDALSLTEQNDLKGAPWFQAGLPREISLEILSRQNPGAFLVRQSESKMGCFALSLRVPPPAPKVAHYLIMRTQRGFKIKGFTKEFSSLRALITHHSVMKELLPIPLNLPRQHEIQQRHELDDLDNLWFIK</sequence>
<accession>A0A1J1J337</accession>
<feature type="domain" description="SH2" evidence="3">
    <location>
        <begin position="257"/>
        <end position="350"/>
    </location>
</feature>
<dbReference type="EMBL" id="CVRI01000067">
    <property type="protein sequence ID" value="CRL06792.1"/>
    <property type="molecule type" value="Genomic_DNA"/>
</dbReference>
<dbReference type="CDD" id="cd00173">
    <property type="entry name" value="SH2"/>
    <property type="match status" value="1"/>
</dbReference>
<reference evidence="4 5" key="1">
    <citation type="submission" date="2015-04" db="EMBL/GenBank/DDBJ databases">
        <authorList>
            <person name="Syromyatnikov M.Y."/>
            <person name="Popov V.N."/>
        </authorList>
    </citation>
    <scope>NUCLEOTIDE SEQUENCE [LARGE SCALE GENOMIC DNA]</scope>
</reference>
<keyword evidence="1" id="KW-0727">SH2 domain</keyword>
<dbReference type="PANTHER" id="PTHR15832">
    <property type="entry name" value="SHC (SRC HOMOLOGY DOMAIN C-TERMINAL) ADAPTOR HOMOLOG"/>
    <property type="match status" value="1"/>
</dbReference>
<dbReference type="AlphaFoldDB" id="A0A1J1J337"/>
<proteinExistence type="predicted"/>
<dbReference type="InterPro" id="IPR036860">
    <property type="entry name" value="SH2_dom_sf"/>
</dbReference>
<dbReference type="InterPro" id="IPR000980">
    <property type="entry name" value="SH2"/>
</dbReference>
<evidence type="ECO:0000256" key="1">
    <source>
        <dbReference type="PROSITE-ProRule" id="PRU00191"/>
    </source>
</evidence>
<dbReference type="SUPFAM" id="SSF55550">
    <property type="entry name" value="SH2 domain"/>
    <property type="match status" value="1"/>
</dbReference>
<dbReference type="Proteomes" id="UP000183832">
    <property type="component" value="Unassembled WGS sequence"/>
</dbReference>
<evidence type="ECO:0000259" key="3">
    <source>
        <dbReference type="PROSITE" id="PS50001"/>
    </source>
</evidence>
<evidence type="ECO:0000256" key="2">
    <source>
        <dbReference type="SAM" id="MobiDB-lite"/>
    </source>
</evidence>
<evidence type="ECO:0000313" key="4">
    <source>
        <dbReference type="EMBL" id="CRL06792.1"/>
    </source>
</evidence>
<keyword evidence="5" id="KW-1185">Reference proteome</keyword>
<dbReference type="PANTHER" id="PTHR15832:SF2">
    <property type="entry name" value="SH2 DOMAIN-CONTAINING PROTEIN"/>
    <property type="match status" value="1"/>
</dbReference>
<evidence type="ECO:0000313" key="5">
    <source>
        <dbReference type="Proteomes" id="UP000183832"/>
    </source>
</evidence>
<dbReference type="Pfam" id="PF00017">
    <property type="entry name" value="SH2"/>
    <property type="match status" value="1"/>
</dbReference>
<gene>
    <name evidence="4" type="primary">similar to Tensin-4</name>
    <name evidence="4" type="ORF">CLUMA_CG019489</name>
</gene>